<evidence type="ECO:0000313" key="3">
    <source>
        <dbReference type="EMBL" id="KAF1835911.1"/>
    </source>
</evidence>
<dbReference type="CDD" id="cd11061">
    <property type="entry name" value="CYP67-like"/>
    <property type="match status" value="1"/>
</dbReference>
<feature type="binding site" description="axial binding residue" evidence="1">
    <location>
        <position position="496"/>
    </location>
    <ligand>
        <name>heme</name>
        <dbReference type="ChEBI" id="CHEBI:30413"/>
    </ligand>
    <ligandPart>
        <name>Fe</name>
        <dbReference type="ChEBI" id="CHEBI:18248"/>
    </ligandPart>
</feature>
<dbReference type="InterPro" id="IPR001128">
    <property type="entry name" value="Cyt_P450"/>
</dbReference>
<reference evidence="3" key="1">
    <citation type="submission" date="2020-01" db="EMBL/GenBank/DDBJ databases">
        <authorList>
            <consortium name="DOE Joint Genome Institute"/>
            <person name="Haridas S."/>
            <person name="Albert R."/>
            <person name="Binder M."/>
            <person name="Bloem J."/>
            <person name="Labutti K."/>
            <person name="Salamov A."/>
            <person name="Andreopoulos B."/>
            <person name="Baker S.E."/>
            <person name="Barry K."/>
            <person name="Bills G."/>
            <person name="Bluhm B.H."/>
            <person name="Cannon C."/>
            <person name="Castanera R."/>
            <person name="Culley D.E."/>
            <person name="Daum C."/>
            <person name="Ezra D."/>
            <person name="Gonzalez J.B."/>
            <person name="Henrissat B."/>
            <person name="Kuo A."/>
            <person name="Liang C."/>
            <person name="Lipzen A."/>
            <person name="Lutzoni F."/>
            <person name="Magnuson J."/>
            <person name="Mondo S."/>
            <person name="Nolan M."/>
            <person name="Ohm R."/>
            <person name="Pangilinan J."/>
            <person name="Park H.-J."/>
            <person name="Ramirez L."/>
            <person name="Alfaro M."/>
            <person name="Sun H."/>
            <person name="Tritt A."/>
            <person name="Yoshinaga Y."/>
            <person name="Zwiers L.-H."/>
            <person name="Turgeon B.G."/>
            <person name="Goodwin S.B."/>
            <person name="Spatafora J.W."/>
            <person name="Crous P.W."/>
            <person name="Grigoriev I.V."/>
        </authorList>
    </citation>
    <scope>NUCLEOTIDE SEQUENCE</scope>
    <source>
        <strain evidence="3">P77</strain>
    </source>
</reference>
<evidence type="ECO:0000313" key="4">
    <source>
        <dbReference type="Proteomes" id="UP000800040"/>
    </source>
</evidence>
<keyword evidence="4" id="KW-1185">Reference proteome</keyword>
<dbReference type="GO" id="GO:0016705">
    <property type="term" value="F:oxidoreductase activity, acting on paired donors, with incorporation or reduction of molecular oxygen"/>
    <property type="evidence" value="ECO:0007669"/>
    <property type="project" value="InterPro"/>
</dbReference>
<protein>
    <submittedName>
        <fullName evidence="3">Cytochrome P450</fullName>
    </submittedName>
</protein>
<comment type="cofactor">
    <cofactor evidence="1">
        <name>heme</name>
        <dbReference type="ChEBI" id="CHEBI:30413"/>
    </cofactor>
</comment>
<dbReference type="PRINTS" id="PR00463">
    <property type="entry name" value="EP450I"/>
</dbReference>
<organism evidence="3 4">
    <name type="scientific">Decorospora gaudefroyi</name>
    <dbReference type="NCBI Taxonomy" id="184978"/>
    <lineage>
        <taxon>Eukaryota</taxon>
        <taxon>Fungi</taxon>
        <taxon>Dikarya</taxon>
        <taxon>Ascomycota</taxon>
        <taxon>Pezizomycotina</taxon>
        <taxon>Dothideomycetes</taxon>
        <taxon>Pleosporomycetidae</taxon>
        <taxon>Pleosporales</taxon>
        <taxon>Pleosporineae</taxon>
        <taxon>Pleosporaceae</taxon>
        <taxon>Decorospora</taxon>
    </lineage>
</organism>
<keyword evidence="1" id="KW-0479">Metal-binding</keyword>
<evidence type="ECO:0000256" key="2">
    <source>
        <dbReference type="SAM" id="Phobius"/>
    </source>
</evidence>
<dbReference type="InterPro" id="IPR036396">
    <property type="entry name" value="Cyt_P450_sf"/>
</dbReference>
<dbReference type="PANTHER" id="PTHR24305:SF226">
    <property type="entry name" value="CYTOCHROME P450 MONOOXYGENASE"/>
    <property type="match status" value="1"/>
</dbReference>
<gene>
    <name evidence="3" type="ORF">BDW02DRAFT_261923</name>
</gene>
<keyword evidence="2" id="KW-0472">Membrane</keyword>
<dbReference type="PRINTS" id="PR00385">
    <property type="entry name" value="P450"/>
</dbReference>
<dbReference type="SUPFAM" id="SSF48264">
    <property type="entry name" value="Cytochrome P450"/>
    <property type="match status" value="1"/>
</dbReference>
<dbReference type="AlphaFoldDB" id="A0A6A5KJY8"/>
<proteinExistence type="predicted"/>
<dbReference type="OrthoDB" id="1470350at2759"/>
<sequence length="585" mass="66454">MKYENLTSFNVDKVKEMGQNLVTIKYEQLSNVDFKHAIATGVHSFLSMRAAEMAKFVGASVLGFWLVYLAGLVIYRLYFHPLARYPGPFFAKITNFYGAYWNGMGELHIQTEQQFQKYGPVIRQGPNKLMFQSENALMTIYQSKHDIQKSQGYASLLPAPGAWSTFSAIDREYARFRRRILGHGFADHRIREFEPIILHHAKMFVKRLISSPDPESVGKWSTVWNMTHNCRHMAYDIMGEFAFGQTFGLQTSEQNHFIIDAIHVAVARAGVYVQYPGLQKFGLDKIFYINAWKMRTKFFELMAKIVHERVSEAKHAKKDLFSFVIDVKDPETGVSLTETELAAESRFLLIAGADTTSTGMTGIFFYLASNPEVFKKLAHEIRTTFDDPNEIRGGAKLRSCKYLYAVMDESMRMSPPVSSALWREVTSDNFEIDGNPVPKGMDVGCSLYAFHHNEKIFPDSWTFNPDRWLVSESNSAEQVAALRKYFNPFSLGTRVCSGMTFTLTELADSIAATVWYLDMEAPDRTAEGLGGGYVGAKYGRHRPQEFQLWDHITAGHDGPHLKFRVRPGAEAFAATLMQMSDKREA</sequence>
<dbReference type="Pfam" id="PF00067">
    <property type="entry name" value="p450"/>
    <property type="match status" value="1"/>
</dbReference>
<feature type="transmembrane region" description="Helical" evidence="2">
    <location>
        <begin position="56"/>
        <end position="78"/>
    </location>
</feature>
<dbReference type="GO" id="GO:0004497">
    <property type="term" value="F:monooxygenase activity"/>
    <property type="evidence" value="ECO:0007669"/>
    <property type="project" value="InterPro"/>
</dbReference>
<name>A0A6A5KJY8_9PLEO</name>
<dbReference type="InterPro" id="IPR002401">
    <property type="entry name" value="Cyt_P450_E_grp-I"/>
</dbReference>
<keyword evidence="1" id="KW-0408">Iron</keyword>
<dbReference type="PANTHER" id="PTHR24305">
    <property type="entry name" value="CYTOCHROME P450"/>
    <property type="match status" value="1"/>
</dbReference>
<keyword evidence="1" id="KW-0349">Heme</keyword>
<keyword evidence="2" id="KW-0812">Transmembrane</keyword>
<dbReference type="InterPro" id="IPR050121">
    <property type="entry name" value="Cytochrome_P450_monoxygenase"/>
</dbReference>
<keyword evidence="2" id="KW-1133">Transmembrane helix</keyword>
<dbReference type="GO" id="GO:0020037">
    <property type="term" value="F:heme binding"/>
    <property type="evidence" value="ECO:0007669"/>
    <property type="project" value="InterPro"/>
</dbReference>
<accession>A0A6A5KJY8</accession>
<dbReference type="GO" id="GO:0005506">
    <property type="term" value="F:iron ion binding"/>
    <property type="evidence" value="ECO:0007669"/>
    <property type="project" value="InterPro"/>
</dbReference>
<dbReference type="EMBL" id="ML975280">
    <property type="protein sequence ID" value="KAF1835911.1"/>
    <property type="molecule type" value="Genomic_DNA"/>
</dbReference>
<dbReference type="Gene3D" id="1.10.630.10">
    <property type="entry name" value="Cytochrome P450"/>
    <property type="match status" value="1"/>
</dbReference>
<dbReference type="Proteomes" id="UP000800040">
    <property type="component" value="Unassembled WGS sequence"/>
</dbReference>
<evidence type="ECO:0000256" key="1">
    <source>
        <dbReference type="PIRSR" id="PIRSR602401-1"/>
    </source>
</evidence>